<name>A0A368SAN4_SETIT</name>
<proteinExistence type="predicted"/>
<accession>A0A368SAN4</accession>
<evidence type="ECO:0000313" key="1">
    <source>
        <dbReference type="EMBL" id="RCV39404.1"/>
    </source>
</evidence>
<dbReference type="EMBL" id="CM003535">
    <property type="protein sequence ID" value="RCV39404.1"/>
    <property type="molecule type" value="Genomic_DNA"/>
</dbReference>
<sequence length="119" mass="13506">MNKLQHSHPQFCQIVQGDNSKDEHRHDPEHVQILTPKKCHRGGPRVVGAAKAQPAIDPRALPVNVAGRLAHSYGHVHRPASELHEIITQLLRRLSASESHRVIHVSRRIYHSSLKQRSR</sequence>
<reference evidence="1" key="2">
    <citation type="submission" date="2015-07" db="EMBL/GenBank/DDBJ databases">
        <authorList>
            <person name="Noorani M."/>
        </authorList>
    </citation>
    <scope>NUCLEOTIDE SEQUENCE</scope>
    <source>
        <strain evidence="1">Yugu1</strain>
    </source>
</reference>
<gene>
    <name evidence="1" type="ORF">SETIT_8G221900v2</name>
</gene>
<reference evidence="1" key="1">
    <citation type="journal article" date="2012" name="Nat. Biotechnol.">
        <title>Reference genome sequence of the model plant Setaria.</title>
        <authorList>
            <person name="Bennetzen J.L."/>
            <person name="Schmutz J."/>
            <person name="Wang H."/>
            <person name="Percifield R."/>
            <person name="Hawkins J."/>
            <person name="Pontaroli A.C."/>
            <person name="Estep M."/>
            <person name="Feng L."/>
            <person name="Vaughn J.N."/>
            <person name="Grimwood J."/>
            <person name="Jenkins J."/>
            <person name="Barry K."/>
            <person name="Lindquist E."/>
            <person name="Hellsten U."/>
            <person name="Deshpande S."/>
            <person name="Wang X."/>
            <person name="Wu X."/>
            <person name="Mitros T."/>
            <person name="Triplett J."/>
            <person name="Yang X."/>
            <person name="Ye C.Y."/>
            <person name="Mauro-Herrera M."/>
            <person name="Wang L."/>
            <person name="Li P."/>
            <person name="Sharma M."/>
            <person name="Sharma R."/>
            <person name="Ronald P.C."/>
            <person name="Panaud O."/>
            <person name="Kellogg E.A."/>
            <person name="Brutnell T.P."/>
            <person name="Doust A.N."/>
            <person name="Tuskan G.A."/>
            <person name="Rokhsar D."/>
            <person name="Devos K.M."/>
        </authorList>
    </citation>
    <scope>NUCLEOTIDE SEQUENCE [LARGE SCALE GENOMIC DNA]</scope>
    <source>
        <strain evidence="1">Yugu1</strain>
    </source>
</reference>
<protein>
    <submittedName>
        <fullName evidence="1">Uncharacterized protein</fullName>
    </submittedName>
</protein>
<organism evidence="1">
    <name type="scientific">Setaria italica</name>
    <name type="common">Foxtail millet</name>
    <name type="synonym">Panicum italicum</name>
    <dbReference type="NCBI Taxonomy" id="4555"/>
    <lineage>
        <taxon>Eukaryota</taxon>
        <taxon>Viridiplantae</taxon>
        <taxon>Streptophyta</taxon>
        <taxon>Embryophyta</taxon>
        <taxon>Tracheophyta</taxon>
        <taxon>Spermatophyta</taxon>
        <taxon>Magnoliopsida</taxon>
        <taxon>Liliopsida</taxon>
        <taxon>Poales</taxon>
        <taxon>Poaceae</taxon>
        <taxon>PACMAD clade</taxon>
        <taxon>Panicoideae</taxon>
        <taxon>Panicodae</taxon>
        <taxon>Paniceae</taxon>
        <taxon>Cenchrinae</taxon>
        <taxon>Setaria</taxon>
    </lineage>
</organism>
<dbReference type="AlphaFoldDB" id="A0A368SAN4"/>